<keyword evidence="2" id="KW-0812">Transmembrane</keyword>
<feature type="region of interest" description="Disordered" evidence="1">
    <location>
        <begin position="27"/>
        <end position="46"/>
    </location>
</feature>
<evidence type="ECO:0000313" key="3">
    <source>
        <dbReference type="EMBL" id="GAA4046048.1"/>
    </source>
</evidence>
<evidence type="ECO:0000256" key="1">
    <source>
        <dbReference type="SAM" id="MobiDB-lite"/>
    </source>
</evidence>
<name>A0ABP7UKT5_9FLAO</name>
<evidence type="ECO:0000313" key="4">
    <source>
        <dbReference type="Proteomes" id="UP001500426"/>
    </source>
</evidence>
<accession>A0ABP7UKT5</accession>
<sequence length="83" mass="9172">MKTNKIKSLILFIFLVANITVSFSQGETDPWQGQAPPPAFEEDTADNTPVLPIDEKLCLLIFSGIILGGFLIVKKQKKINPTK</sequence>
<dbReference type="RefSeq" id="WP_345091346.1">
    <property type="nucleotide sequence ID" value="NZ_BAABCS010000008.1"/>
</dbReference>
<gene>
    <name evidence="3" type="ORF">GCM10022388_09310</name>
</gene>
<keyword evidence="4" id="KW-1185">Reference proteome</keyword>
<comment type="caution">
    <text evidence="3">The sequence shown here is derived from an EMBL/GenBank/DDBJ whole genome shotgun (WGS) entry which is preliminary data.</text>
</comment>
<keyword evidence="2" id="KW-1133">Transmembrane helix</keyword>
<feature type="transmembrane region" description="Helical" evidence="2">
    <location>
        <begin position="57"/>
        <end position="73"/>
    </location>
</feature>
<proteinExistence type="predicted"/>
<evidence type="ECO:0000256" key="2">
    <source>
        <dbReference type="SAM" id="Phobius"/>
    </source>
</evidence>
<dbReference type="Proteomes" id="UP001500426">
    <property type="component" value="Unassembled WGS sequence"/>
</dbReference>
<reference evidence="4" key="1">
    <citation type="journal article" date="2019" name="Int. J. Syst. Evol. Microbiol.">
        <title>The Global Catalogue of Microorganisms (GCM) 10K type strain sequencing project: providing services to taxonomists for standard genome sequencing and annotation.</title>
        <authorList>
            <consortium name="The Broad Institute Genomics Platform"/>
            <consortium name="The Broad Institute Genome Sequencing Center for Infectious Disease"/>
            <person name="Wu L."/>
            <person name="Ma J."/>
        </authorList>
    </citation>
    <scope>NUCLEOTIDE SEQUENCE [LARGE SCALE GENOMIC DNA]</scope>
    <source>
        <strain evidence="4">JCM 17068</strain>
    </source>
</reference>
<protein>
    <recommendedName>
        <fullName evidence="5">LPXTG cell wall anchor domain-containing protein</fullName>
    </recommendedName>
</protein>
<dbReference type="EMBL" id="BAABCS010000008">
    <property type="protein sequence ID" value="GAA4046048.1"/>
    <property type="molecule type" value="Genomic_DNA"/>
</dbReference>
<keyword evidence="2" id="KW-0472">Membrane</keyword>
<evidence type="ECO:0008006" key="5">
    <source>
        <dbReference type="Google" id="ProtNLM"/>
    </source>
</evidence>
<organism evidence="3 4">
    <name type="scientific">Flavobacterium chungnamense</name>
    <dbReference type="NCBI Taxonomy" id="706182"/>
    <lineage>
        <taxon>Bacteria</taxon>
        <taxon>Pseudomonadati</taxon>
        <taxon>Bacteroidota</taxon>
        <taxon>Flavobacteriia</taxon>
        <taxon>Flavobacteriales</taxon>
        <taxon>Flavobacteriaceae</taxon>
        <taxon>Flavobacterium</taxon>
    </lineage>
</organism>